<dbReference type="Proteomes" id="UP001345827">
    <property type="component" value="Unassembled WGS sequence"/>
</dbReference>
<feature type="domain" description="Protein kinase" evidence="1">
    <location>
        <begin position="7"/>
        <end position="261"/>
    </location>
</feature>
<accession>A0AAV9PUB1</accession>
<proteinExistence type="predicted"/>
<dbReference type="PROSITE" id="PS50011">
    <property type="entry name" value="PROTEIN_KINASE_DOM"/>
    <property type="match status" value="1"/>
</dbReference>
<dbReference type="Pfam" id="PF00069">
    <property type="entry name" value="Pkinase"/>
    <property type="match status" value="1"/>
</dbReference>
<dbReference type="SUPFAM" id="SSF56112">
    <property type="entry name" value="Protein kinase-like (PK-like)"/>
    <property type="match status" value="1"/>
</dbReference>
<evidence type="ECO:0000259" key="1">
    <source>
        <dbReference type="PROSITE" id="PS50011"/>
    </source>
</evidence>
<evidence type="ECO:0000313" key="2">
    <source>
        <dbReference type="EMBL" id="KAK5529686.1"/>
    </source>
</evidence>
<dbReference type="GO" id="GO:0004674">
    <property type="term" value="F:protein serine/threonine kinase activity"/>
    <property type="evidence" value="ECO:0007669"/>
    <property type="project" value="TreeGrafter"/>
</dbReference>
<dbReference type="InterPro" id="IPR011009">
    <property type="entry name" value="Kinase-like_dom_sf"/>
</dbReference>
<dbReference type="GO" id="GO:0005737">
    <property type="term" value="C:cytoplasm"/>
    <property type="evidence" value="ECO:0007669"/>
    <property type="project" value="TreeGrafter"/>
</dbReference>
<dbReference type="GO" id="GO:0005524">
    <property type="term" value="F:ATP binding"/>
    <property type="evidence" value="ECO:0007669"/>
    <property type="project" value="InterPro"/>
</dbReference>
<dbReference type="InterPro" id="IPR053235">
    <property type="entry name" value="Ser_Thr_kinase"/>
</dbReference>
<evidence type="ECO:0000313" key="3">
    <source>
        <dbReference type="Proteomes" id="UP001345827"/>
    </source>
</evidence>
<protein>
    <recommendedName>
        <fullName evidence="1">Protein kinase domain-containing protein</fullName>
    </recommendedName>
</protein>
<gene>
    <name evidence="2" type="ORF">LTR25_009465</name>
</gene>
<dbReference type="Gene3D" id="1.10.510.10">
    <property type="entry name" value="Transferase(Phosphotransferase) domain 1"/>
    <property type="match status" value="1"/>
</dbReference>
<dbReference type="EMBL" id="JAXLQG010000021">
    <property type="protein sequence ID" value="KAK5529686.1"/>
    <property type="molecule type" value="Genomic_DNA"/>
</dbReference>
<dbReference type="InterPro" id="IPR000719">
    <property type="entry name" value="Prot_kinase_dom"/>
</dbReference>
<sequence>MVASFSMPDCERLMVGMSSETYRIGNRVRKQYHVLTDDAGITAQNLDACITEANVYLILGHHPLIVQCLAIGPQKEYIELEFYARGSLKAYVKSNRARINRLQLENWGVQMIQSVSYIHSKGVRHSDLRLDQWLVDEDGKARLSDFNASGYDEQPSLCLKKREAAGLESTGYYLPRSDDADSSVLTDLFALGSSLYELNTDERPYPDLDDSVVDHLFAKGHFPSTQGLVFGAEILACWHQKFFSAQDLFDAVRAFVDVSKI</sequence>
<dbReference type="PANTHER" id="PTHR24361">
    <property type="entry name" value="MITOGEN-ACTIVATED KINASE KINASE KINASE"/>
    <property type="match status" value="1"/>
</dbReference>
<reference evidence="2 3" key="1">
    <citation type="submission" date="2023-06" db="EMBL/GenBank/DDBJ databases">
        <title>Black Yeasts Isolated from many extreme environments.</title>
        <authorList>
            <person name="Coleine C."/>
            <person name="Stajich J.E."/>
            <person name="Selbmann L."/>
        </authorList>
    </citation>
    <scope>NUCLEOTIDE SEQUENCE [LARGE SCALE GENOMIC DNA]</scope>
    <source>
        <strain evidence="2 3">CCFEE 5887</strain>
    </source>
</reference>
<name>A0AAV9PUB1_9PEZI</name>
<dbReference type="AlphaFoldDB" id="A0AAV9PUB1"/>
<keyword evidence="3" id="KW-1185">Reference proteome</keyword>
<organism evidence="2 3">
    <name type="scientific">Vermiconidia calcicola</name>
    <dbReference type="NCBI Taxonomy" id="1690605"/>
    <lineage>
        <taxon>Eukaryota</taxon>
        <taxon>Fungi</taxon>
        <taxon>Dikarya</taxon>
        <taxon>Ascomycota</taxon>
        <taxon>Pezizomycotina</taxon>
        <taxon>Dothideomycetes</taxon>
        <taxon>Dothideomycetidae</taxon>
        <taxon>Mycosphaerellales</taxon>
        <taxon>Extremaceae</taxon>
        <taxon>Vermiconidia</taxon>
    </lineage>
</organism>
<comment type="caution">
    <text evidence="2">The sequence shown here is derived from an EMBL/GenBank/DDBJ whole genome shotgun (WGS) entry which is preliminary data.</text>
</comment>